<feature type="transmembrane region" description="Helical" evidence="5">
    <location>
        <begin position="58"/>
        <end position="80"/>
    </location>
</feature>
<dbReference type="OrthoDB" id="9812547at2"/>
<feature type="transmembrane region" description="Helical" evidence="5">
    <location>
        <begin position="173"/>
        <end position="192"/>
    </location>
</feature>
<name>A0A317T6N1_9CHLB</name>
<dbReference type="PANTHER" id="PTHR32322">
    <property type="entry name" value="INNER MEMBRANE TRANSPORTER"/>
    <property type="match status" value="1"/>
</dbReference>
<proteinExistence type="predicted"/>
<dbReference type="PANTHER" id="PTHR32322:SF9">
    <property type="entry name" value="AMINO-ACID METABOLITE EFFLUX PUMP-RELATED"/>
    <property type="match status" value="1"/>
</dbReference>
<feature type="domain" description="EamA" evidence="6">
    <location>
        <begin position="6"/>
        <end position="131"/>
    </location>
</feature>
<dbReference type="InterPro" id="IPR000620">
    <property type="entry name" value="EamA_dom"/>
</dbReference>
<evidence type="ECO:0000256" key="2">
    <source>
        <dbReference type="ARBA" id="ARBA00022692"/>
    </source>
</evidence>
<dbReference type="InterPro" id="IPR050638">
    <property type="entry name" value="AA-Vitamin_Transporters"/>
</dbReference>
<dbReference type="RefSeq" id="WP_110023892.1">
    <property type="nucleotide sequence ID" value="NZ_PDNZ01000007.1"/>
</dbReference>
<keyword evidence="4 5" id="KW-0472">Membrane</keyword>
<evidence type="ECO:0000259" key="6">
    <source>
        <dbReference type="Pfam" id="PF00892"/>
    </source>
</evidence>
<dbReference type="InterPro" id="IPR037185">
    <property type="entry name" value="EmrE-like"/>
</dbReference>
<dbReference type="SUPFAM" id="SSF103481">
    <property type="entry name" value="Multidrug resistance efflux transporter EmrE"/>
    <property type="match status" value="2"/>
</dbReference>
<comment type="caution">
    <text evidence="7">The sequence shown here is derived from an EMBL/GenBank/DDBJ whole genome shotgun (WGS) entry which is preliminary data.</text>
</comment>
<accession>A0A317T6N1</accession>
<feature type="transmembrane region" description="Helical" evidence="5">
    <location>
        <begin position="33"/>
        <end position="51"/>
    </location>
</feature>
<dbReference type="GO" id="GO:0016020">
    <property type="term" value="C:membrane"/>
    <property type="evidence" value="ECO:0007669"/>
    <property type="project" value="UniProtKB-SubCell"/>
</dbReference>
<feature type="transmembrane region" description="Helical" evidence="5">
    <location>
        <begin position="204"/>
        <end position="225"/>
    </location>
</feature>
<organism evidence="7 8">
    <name type="scientific">Prosthecochloris marina</name>
    <dbReference type="NCBI Taxonomy" id="2017681"/>
    <lineage>
        <taxon>Bacteria</taxon>
        <taxon>Pseudomonadati</taxon>
        <taxon>Chlorobiota</taxon>
        <taxon>Chlorobiia</taxon>
        <taxon>Chlorobiales</taxon>
        <taxon>Chlorobiaceae</taxon>
        <taxon>Prosthecochloris</taxon>
    </lineage>
</organism>
<dbReference type="Pfam" id="PF00892">
    <property type="entry name" value="EamA"/>
    <property type="match status" value="2"/>
</dbReference>
<sequence length="301" mass="32903">MKIQDILVAIVVAFIWGFNFVVIELGLDSFPPLLFSALRFVFSAFPAILFIQKGSVSLRWIISIGLVLGVVMFSLLFVGMKIGMPAGLSSLVLQIQSVFTLLLSSFLLRDAPTAFQKLGISIAFGGIFILVFDSIGEGRSSLAGLCIVIAAGLAWAVSNILMKKAGRINMFHLVIQMSLIPPLPLFFLSFFFEDGQIETIANISLTGVFAIFYTSIVSTVLAFGFWGKLLSRYSPNVVAPFSLLVPVFGMLSSWVVLGESFNNWEWIASLCIFAGLLVIVAPPDVLNRIKSSLALAMQRWE</sequence>
<reference evidence="8" key="1">
    <citation type="submission" date="2017-10" db="EMBL/GenBank/DDBJ databases">
        <authorList>
            <person name="Gaisin V.A."/>
            <person name="Rysina M.S."/>
            <person name="Grouzdev D.S."/>
        </authorList>
    </citation>
    <scope>NUCLEOTIDE SEQUENCE [LARGE SCALE GENOMIC DNA]</scope>
    <source>
        <strain evidence="8">V1</strain>
    </source>
</reference>
<evidence type="ECO:0000256" key="3">
    <source>
        <dbReference type="ARBA" id="ARBA00022989"/>
    </source>
</evidence>
<feature type="transmembrane region" description="Helical" evidence="5">
    <location>
        <begin position="263"/>
        <end position="281"/>
    </location>
</feature>
<keyword evidence="3 5" id="KW-1133">Transmembrane helix</keyword>
<keyword evidence="8" id="KW-1185">Reference proteome</keyword>
<dbReference type="AlphaFoldDB" id="A0A317T6N1"/>
<keyword evidence="2 5" id="KW-0812">Transmembrane</keyword>
<feature type="transmembrane region" description="Helical" evidence="5">
    <location>
        <begin position="7"/>
        <end position="27"/>
    </location>
</feature>
<comment type="subcellular location">
    <subcellularLocation>
        <location evidence="1">Membrane</location>
        <topology evidence="1">Multi-pass membrane protein</topology>
    </subcellularLocation>
</comment>
<evidence type="ECO:0000313" key="8">
    <source>
        <dbReference type="Proteomes" id="UP000246278"/>
    </source>
</evidence>
<evidence type="ECO:0000256" key="4">
    <source>
        <dbReference type="ARBA" id="ARBA00023136"/>
    </source>
</evidence>
<feature type="domain" description="EamA" evidence="6">
    <location>
        <begin position="143"/>
        <end position="280"/>
    </location>
</feature>
<dbReference type="EMBL" id="PDNZ01000007">
    <property type="protein sequence ID" value="PWW81397.1"/>
    <property type="molecule type" value="Genomic_DNA"/>
</dbReference>
<feature type="transmembrane region" description="Helical" evidence="5">
    <location>
        <begin position="118"/>
        <end position="136"/>
    </location>
</feature>
<dbReference type="Proteomes" id="UP000246278">
    <property type="component" value="Unassembled WGS sequence"/>
</dbReference>
<protein>
    <submittedName>
        <fullName evidence="7">EamA family transporter</fullName>
    </submittedName>
</protein>
<gene>
    <name evidence="7" type="ORF">CR164_10195</name>
</gene>
<feature type="transmembrane region" description="Helical" evidence="5">
    <location>
        <begin position="237"/>
        <end position="257"/>
    </location>
</feature>
<feature type="transmembrane region" description="Helical" evidence="5">
    <location>
        <begin position="142"/>
        <end position="161"/>
    </location>
</feature>
<evidence type="ECO:0000256" key="5">
    <source>
        <dbReference type="SAM" id="Phobius"/>
    </source>
</evidence>
<evidence type="ECO:0000313" key="7">
    <source>
        <dbReference type="EMBL" id="PWW81397.1"/>
    </source>
</evidence>
<evidence type="ECO:0000256" key="1">
    <source>
        <dbReference type="ARBA" id="ARBA00004141"/>
    </source>
</evidence>
<feature type="transmembrane region" description="Helical" evidence="5">
    <location>
        <begin position="86"/>
        <end position="106"/>
    </location>
</feature>